<name>A0AA38FBK2_TAXCH</name>
<feature type="non-terminal residue" evidence="1">
    <location>
        <position position="1"/>
    </location>
</feature>
<gene>
    <name evidence="1" type="ORF">KI387_039084</name>
</gene>
<evidence type="ECO:0000313" key="1">
    <source>
        <dbReference type="EMBL" id="KAH9295496.1"/>
    </source>
</evidence>
<comment type="caution">
    <text evidence="1">The sequence shown here is derived from an EMBL/GenBank/DDBJ whole genome shotgun (WGS) entry which is preliminary data.</text>
</comment>
<dbReference type="Proteomes" id="UP000824469">
    <property type="component" value="Unassembled WGS sequence"/>
</dbReference>
<feature type="non-terminal residue" evidence="1">
    <location>
        <position position="89"/>
    </location>
</feature>
<organism evidence="1 2">
    <name type="scientific">Taxus chinensis</name>
    <name type="common">Chinese yew</name>
    <name type="synonym">Taxus wallichiana var. chinensis</name>
    <dbReference type="NCBI Taxonomy" id="29808"/>
    <lineage>
        <taxon>Eukaryota</taxon>
        <taxon>Viridiplantae</taxon>
        <taxon>Streptophyta</taxon>
        <taxon>Embryophyta</taxon>
        <taxon>Tracheophyta</taxon>
        <taxon>Spermatophyta</taxon>
        <taxon>Pinopsida</taxon>
        <taxon>Pinidae</taxon>
        <taxon>Conifers II</taxon>
        <taxon>Cupressales</taxon>
        <taxon>Taxaceae</taxon>
        <taxon>Taxus</taxon>
    </lineage>
</organism>
<dbReference type="AlphaFoldDB" id="A0AA38FBK2"/>
<accession>A0AA38FBK2</accession>
<evidence type="ECO:0000313" key="2">
    <source>
        <dbReference type="Proteomes" id="UP000824469"/>
    </source>
</evidence>
<reference evidence="1 2" key="1">
    <citation type="journal article" date="2021" name="Nat. Plants">
        <title>The Taxus genome provides insights into paclitaxel biosynthesis.</title>
        <authorList>
            <person name="Xiong X."/>
            <person name="Gou J."/>
            <person name="Liao Q."/>
            <person name="Li Y."/>
            <person name="Zhou Q."/>
            <person name="Bi G."/>
            <person name="Li C."/>
            <person name="Du R."/>
            <person name="Wang X."/>
            <person name="Sun T."/>
            <person name="Guo L."/>
            <person name="Liang H."/>
            <person name="Lu P."/>
            <person name="Wu Y."/>
            <person name="Zhang Z."/>
            <person name="Ro D.K."/>
            <person name="Shang Y."/>
            <person name="Huang S."/>
            <person name="Yan J."/>
        </authorList>
    </citation>
    <scope>NUCLEOTIDE SEQUENCE [LARGE SCALE GENOMIC DNA]</scope>
    <source>
        <strain evidence="1">Ta-2019</strain>
    </source>
</reference>
<proteinExistence type="predicted"/>
<keyword evidence="2" id="KW-1185">Reference proteome</keyword>
<protein>
    <submittedName>
        <fullName evidence="1">Uncharacterized protein</fullName>
    </submittedName>
</protein>
<sequence length="89" mass="10744">KAMFRQPRMKEVLFHEYALHLIHFHDNRFSSHPLFRYFLLNLIMRHRSQSTAAVFMQQNLENDIPPTIADLRKKFLEDPAYSLPDTLMR</sequence>
<dbReference type="EMBL" id="JAHRHJ020000011">
    <property type="protein sequence ID" value="KAH9295496.1"/>
    <property type="molecule type" value="Genomic_DNA"/>
</dbReference>